<comment type="similarity">
    <text evidence="2 6">Belongs to the peptidase S26 family.</text>
</comment>
<dbReference type="PROSITE" id="PS00761">
    <property type="entry name" value="SPASE_I_3"/>
    <property type="match status" value="1"/>
</dbReference>
<comment type="caution">
    <text evidence="8">The sequence shown here is derived from an EMBL/GenBank/DDBJ whole genome shotgun (WGS) entry which is preliminary data.</text>
</comment>
<dbReference type="GO" id="GO:0004252">
    <property type="term" value="F:serine-type endopeptidase activity"/>
    <property type="evidence" value="ECO:0007669"/>
    <property type="project" value="InterPro"/>
</dbReference>
<protein>
    <recommendedName>
        <fullName evidence="3 6">Signal peptidase I</fullName>
        <ecNumber evidence="3 6">3.4.21.89</ecNumber>
    </recommendedName>
</protein>
<evidence type="ECO:0000256" key="5">
    <source>
        <dbReference type="PIRSR" id="PIRSR600223-1"/>
    </source>
</evidence>
<dbReference type="InterPro" id="IPR019758">
    <property type="entry name" value="Pept_S26A_signal_pept_1_CS"/>
</dbReference>
<dbReference type="GO" id="GO:0016020">
    <property type="term" value="C:membrane"/>
    <property type="evidence" value="ECO:0007669"/>
    <property type="project" value="UniProtKB-SubCell"/>
</dbReference>
<gene>
    <name evidence="8" type="ORF">A2919_01560</name>
</gene>
<dbReference type="InterPro" id="IPR019757">
    <property type="entry name" value="Pept_S26A_signal_pept_1_Lys-AS"/>
</dbReference>
<dbReference type="Pfam" id="PF10502">
    <property type="entry name" value="Peptidase_S26"/>
    <property type="match status" value="1"/>
</dbReference>
<keyword evidence="6" id="KW-0812">Transmembrane</keyword>
<dbReference type="PROSITE" id="PS00760">
    <property type="entry name" value="SPASE_I_2"/>
    <property type="match status" value="1"/>
</dbReference>
<dbReference type="InterPro" id="IPR000223">
    <property type="entry name" value="Pept_S26A_signal_pept_1"/>
</dbReference>
<dbReference type="EC" id="3.4.21.89" evidence="3 6"/>
<keyword evidence="4 6" id="KW-0378">Hydrolase</keyword>
<organism evidence="8 9">
    <name type="scientific">Candidatus Spechtbacteria bacterium RIFCSPLOWO2_01_FULL_43_12</name>
    <dbReference type="NCBI Taxonomy" id="1802162"/>
    <lineage>
        <taxon>Bacteria</taxon>
        <taxon>Candidatus Spechtiibacteriota</taxon>
    </lineage>
</organism>
<dbReference type="SUPFAM" id="SSF51306">
    <property type="entry name" value="LexA/Signal peptidase"/>
    <property type="match status" value="1"/>
</dbReference>
<sequence length="188" mass="21361">MLDKSLVGGIVSFSWDIVKIIIISLVIIVPIRYFLVQPFFVRGASMDPSYHQGDYLLVDEISYRFGDPERGSVIIFKFPGNPSVFYIKRIIGLPGETITIRDGEVIIKNEQSPEGFVLEEKYIKEPFSDDMNVVLGDGEYFVLGDNRNASHDSRRWGALHESFIVGRVFLRAWPLDDVGLIIEPVYSK</sequence>
<keyword evidence="6" id="KW-1133">Transmembrane helix</keyword>
<dbReference type="Gene3D" id="2.10.109.10">
    <property type="entry name" value="Umud Fragment, subunit A"/>
    <property type="match status" value="1"/>
</dbReference>
<dbReference type="AlphaFoldDB" id="A0A1G2HF36"/>
<dbReference type="GO" id="GO:0006465">
    <property type="term" value="P:signal peptide processing"/>
    <property type="evidence" value="ECO:0007669"/>
    <property type="project" value="InterPro"/>
</dbReference>
<evidence type="ECO:0000256" key="3">
    <source>
        <dbReference type="ARBA" id="ARBA00013208"/>
    </source>
</evidence>
<name>A0A1G2HF36_9BACT</name>
<dbReference type="GO" id="GO:0009003">
    <property type="term" value="F:signal peptidase activity"/>
    <property type="evidence" value="ECO:0007669"/>
    <property type="project" value="UniProtKB-EC"/>
</dbReference>
<dbReference type="PANTHER" id="PTHR43390:SF1">
    <property type="entry name" value="CHLOROPLAST PROCESSING PEPTIDASE"/>
    <property type="match status" value="1"/>
</dbReference>
<proteinExistence type="inferred from homology"/>
<comment type="subcellular location">
    <subcellularLocation>
        <location evidence="6">Membrane</location>
        <topology evidence="6">Single-pass type II membrane protein</topology>
    </subcellularLocation>
</comment>
<keyword evidence="6" id="KW-0645">Protease</keyword>
<evidence type="ECO:0000256" key="1">
    <source>
        <dbReference type="ARBA" id="ARBA00000677"/>
    </source>
</evidence>
<evidence type="ECO:0000259" key="7">
    <source>
        <dbReference type="Pfam" id="PF10502"/>
    </source>
</evidence>
<dbReference type="InterPro" id="IPR019533">
    <property type="entry name" value="Peptidase_S26"/>
</dbReference>
<dbReference type="CDD" id="cd06530">
    <property type="entry name" value="S26_SPase_I"/>
    <property type="match status" value="1"/>
</dbReference>
<evidence type="ECO:0000256" key="6">
    <source>
        <dbReference type="RuleBase" id="RU362042"/>
    </source>
</evidence>
<evidence type="ECO:0000313" key="8">
    <source>
        <dbReference type="EMBL" id="OGZ61096.1"/>
    </source>
</evidence>
<dbReference type="InterPro" id="IPR036286">
    <property type="entry name" value="LexA/Signal_pep-like_sf"/>
</dbReference>
<dbReference type="Proteomes" id="UP000178835">
    <property type="component" value="Unassembled WGS sequence"/>
</dbReference>
<accession>A0A1G2HF36</accession>
<feature type="domain" description="Peptidase S26" evidence="7">
    <location>
        <begin position="15"/>
        <end position="173"/>
    </location>
</feature>
<feature type="active site" evidence="5">
    <location>
        <position position="88"/>
    </location>
</feature>
<dbReference type="NCBIfam" id="TIGR02227">
    <property type="entry name" value="sigpep_I_bact"/>
    <property type="match status" value="1"/>
</dbReference>
<feature type="active site" evidence="5">
    <location>
        <position position="45"/>
    </location>
</feature>
<evidence type="ECO:0000256" key="4">
    <source>
        <dbReference type="ARBA" id="ARBA00022801"/>
    </source>
</evidence>
<comment type="catalytic activity">
    <reaction evidence="1 6">
        <text>Cleavage of hydrophobic, N-terminal signal or leader sequences from secreted and periplasmic proteins.</text>
        <dbReference type="EC" id="3.4.21.89"/>
    </reaction>
</comment>
<keyword evidence="6" id="KW-0472">Membrane</keyword>
<dbReference type="PANTHER" id="PTHR43390">
    <property type="entry name" value="SIGNAL PEPTIDASE I"/>
    <property type="match status" value="1"/>
</dbReference>
<evidence type="ECO:0000256" key="2">
    <source>
        <dbReference type="ARBA" id="ARBA00009370"/>
    </source>
</evidence>
<dbReference type="PRINTS" id="PR00727">
    <property type="entry name" value="LEADERPTASE"/>
</dbReference>
<dbReference type="EMBL" id="MHOH01000007">
    <property type="protein sequence ID" value="OGZ61096.1"/>
    <property type="molecule type" value="Genomic_DNA"/>
</dbReference>
<reference evidence="8 9" key="1">
    <citation type="journal article" date="2016" name="Nat. Commun.">
        <title>Thousands of microbial genomes shed light on interconnected biogeochemical processes in an aquifer system.</title>
        <authorList>
            <person name="Anantharaman K."/>
            <person name="Brown C.T."/>
            <person name="Hug L.A."/>
            <person name="Sharon I."/>
            <person name="Castelle C.J."/>
            <person name="Probst A.J."/>
            <person name="Thomas B.C."/>
            <person name="Singh A."/>
            <person name="Wilkins M.J."/>
            <person name="Karaoz U."/>
            <person name="Brodie E.L."/>
            <person name="Williams K.H."/>
            <person name="Hubbard S.S."/>
            <person name="Banfield J.F."/>
        </authorList>
    </citation>
    <scope>NUCLEOTIDE SEQUENCE [LARGE SCALE GENOMIC DNA]</scope>
</reference>
<feature type="transmembrane region" description="Helical" evidence="6">
    <location>
        <begin position="12"/>
        <end position="35"/>
    </location>
</feature>
<evidence type="ECO:0000313" key="9">
    <source>
        <dbReference type="Proteomes" id="UP000178835"/>
    </source>
</evidence>